<keyword evidence="6" id="KW-1185">Reference proteome</keyword>
<dbReference type="Pfam" id="PF05648">
    <property type="entry name" value="PEX11"/>
    <property type="match status" value="1"/>
</dbReference>
<comment type="subcellular location">
    <subcellularLocation>
        <location evidence="4">Peroxisome membrane</location>
    </subcellularLocation>
</comment>
<dbReference type="InterPro" id="IPR008733">
    <property type="entry name" value="PEX11"/>
</dbReference>
<reference evidence="5 6" key="1">
    <citation type="submission" date="2016-10" db="EMBL/GenBank/DDBJ databases">
        <title>The genome of Paramicrosporidium saccamoebae is the missing link in understanding Cryptomycota and Microsporidia evolution.</title>
        <authorList>
            <person name="Quandt C.A."/>
            <person name="Beaudet D."/>
            <person name="Corsaro D."/>
            <person name="Michel R."/>
            <person name="Corradi N."/>
            <person name="James T."/>
        </authorList>
    </citation>
    <scope>NUCLEOTIDE SEQUENCE [LARGE SCALE GENOMIC DNA]</scope>
    <source>
        <strain evidence="5 6">KSL3</strain>
    </source>
</reference>
<organism evidence="5 6">
    <name type="scientific">Paramicrosporidium saccamoebae</name>
    <dbReference type="NCBI Taxonomy" id="1246581"/>
    <lineage>
        <taxon>Eukaryota</taxon>
        <taxon>Fungi</taxon>
        <taxon>Fungi incertae sedis</taxon>
        <taxon>Cryptomycota</taxon>
        <taxon>Cryptomycota incertae sedis</taxon>
        <taxon>Paramicrosporidium</taxon>
    </lineage>
</organism>
<evidence type="ECO:0000256" key="4">
    <source>
        <dbReference type="ARBA" id="ARBA00046271"/>
    </source>
</evidence>
<evidence type="ECO:0000256" key="2">
    <source>
        <dbReference type="ARBA" id="ARBA00023136"/>
    </source>
</evidence>
<proteinExistence type="predicted"/>
<comment type="caution">
    <text evidence="5">The sequence shown here is derived from an EMBL/GenBank/DDBJ whole genome shotgun (WGS) entry which is preliminary data.</text>
</comment>
<evidence type="ECO:0000313" key="5">
    <source>
        <dbReference type="EMBL" id="PJF16774.1"/>
    </source>
</evidence>
<dbReference type="EMBL" id="MTSL01000207">
    <property type="protein sequence ID" value="PJF16774.1"/>
    <property type="molecule type" value="Genomic_DNA"/>
</dbReference>
<keyword evidence="2" id="KW-0472">Membrane</keyword>
<accession>A0A2H9TG62</accession>
<evidence type="ECO:0000256" key="3">
    <source>
        <dbReference type="ARBA" id="ARBA00023140"/>
    </source>
</evidence>
<sequence>MHELQLPVQNWLKFLSTQVGRDKVYRFVQYFARFLSYHLKTHTSATDLATRLQKLSMAIGLGRKRTNEPLLMVVFRMGKPLDFMQTALKTLSVGDEVVRVGTIMKCTGYGGWLVLDMLQWVELERG</sequence>
<dbReference type="STRING" id="1246581.A0A2H9TG62"/>
<dbReference type="AlphaFoldDB" id="A0A2H9TG62"/>
<dbReference type="OrthoDB" id="411017at2759"/>
<protein>
    <submittedName>
        <fullName evidence="5">Peroxin-11</fullName>
    </submittedName>
</protein>
<keyword evidence="3" id="KW-0576">Peroxisome</keyword>
<name>A0A2H9TG62_9FUNG</name>
<gene>
    <name evidence="5" type="ORF">PSACC_03409</name>
</gene>
<evidence type="ECO:0000256" key="1">
    <source>
        <dbReference type="ARBA" id="ARBA00022593"/>
    </source>
</evidence>
<dbReference type="Proteomes" id="UP000240830">
    <property type="component" value="Unassembled WGS sequence"/>
</dbReference>
<keyword evidence="1" id="KW-0962">Peroxisome biogenesis</keyword>
<evidence type="ECO:0000313" key="6">
    <source>
        <dbReference type="Proteomes" id="UP000240830"/>
    </source>
</evidence>
<dbReference type="PANTHER" id="PTHR12652:SF50">
    <property type="entry name" value="PEROXIN 11"/>
    <property type="match status" value="1"/>
</dbReference>
<dbReference type="GO" id="GO:0016559">
    <property type="term" value="P:peroxisome fission"/>
    <property type="evidence" value="ECO:0007669"/>
    <property type="project" value="InterPro"/>
</dbReference>
<dbReference type="GO" id="GO:0005778">
    <property type="term" value="C:peroxisomal membrane"/>
    <property type="evidence" value="ECO:0007669"/>
    <property type="project" value="UniProtKB-SubCell"/>
</dbReference>
<dbReference type="PANTHER" id="PTHR12652">
    <property type="entry name" value="PEROXISOMAL BIOGENESIS FACTOR 11"/>
    <property type="match status" value="1"/>
</dbReference>